<dbReference type="SUPFAM" id="SSF48371">
    <property type="entry name" value="ARM repeat"/>
    <property type="match status" value="1"/>
</dbReference>
<organism evidence="2 3">
    <name type="scientific">Steinernema carpocapsae</name>
    <name type="common">Entomopathogenic nematode</name>
    <dbReference type="NCBI Taxonomy" id="34508"/>
    <lineage>
        <taxon>Eukaryota</taxon>
        <taxon>Metazoa</taxon>
        <taxon>Ecdysozoa</taxon>
        <taxon>Nematoda</taxon>
        <taxon>Chromadorea</taxon>
        <taxon>Rhabditida</taxon>
        <taxon>Tylenchina</taxon>
        <taxon>Panagrolaimomorpha</taxon>
        <taxon>Strongyloidoidea</taxon>
        <taxon>Steinernematidae</taxon>
        <taxon>Steinernema</taxon>
    </lineage>
</organism>
<dbReference type="AlphaFoldDB" id="A0A4U5MRA2"/>
<sequence>MYTSSLAVSAMPVFVYQEERLFACFMHFLPQREHRSPNSITKSLREELLLFQTDIKPHDKIQEVIARYLEEAKHLICDHDAVYYQMRENNNPVIELAEEFCYDDLWSLIVTHLPKLAFESKKDVGLIFVNLLERKIGSRSPMAEYLIERPEILVALIKGYESPDHETALVCGQMLRECVRFEMLVKYVLYSRHFFSFFEYVNSPCFEVQSDALNTFRQYLTVYKPLVARFLYEHYIEFFDCYTELIKSENYITRRQSLKLLGDLLLDSHNQDTTDKYIESAEHLRDIIHVLKDHSHIIELEAFNVLKLKIDFRFS</sequence>
<dbReference type="PANTHER" id="PTHR10182:SF3">
    <property type="entry name" value="PROTEIN MO25"/>
    <property type="match status" value="1"/>
</dbReference>
<dbReference type="Pfam" id="PF08569">
    <property type="entry name" value="Mo25"/>
    <property type="match status" value="1"/>
</dbReference>
<reference evidence="2 3" key="1">
    <citation type="journal article" date="2015" name="Genome Biol.">
        <title>Comparative genomics of Steinernema reveals deeply conserved gene regulatory networks.</title>
        <authorList>
            <person name="Dillman A.R."/>
            <person name="Macchietto M."/>
            <person name="Porter C.F."/>
            <person name="Rogers A."/>
            <person name="Williams B."/>
            <person name="Antoshechkin I."/>
            <person name="Lee M.M."/>
            <person name="Goodwin Z."/>
            <person name="Lu X."/>
            <person name="Lewis E.E."/>
            <person name="Goodrich-Blair H."/>
            <person name="Stock S.P."/>
            <person name="Adams B.J."/>
            <person name="Sternberg P.W."/>
            <person name="Mortazavi A."/>
        </authorList>
    </citation>
    <scope>NUCLEOTIDE SEQUENCE [LARGE SCALE GENOMIC DNA]</scope>
    <source>
        <strain evidence="2 3">ALL</strain>
    </source>
</reference>
<dbReference type="GO" id="GO:0035556">
    <property type="term" value="P:intracellular signal transduction"/>
    <property type="evidence" value="ECO:0007669"/>
    <property type="project" value="TreeGrafter"/>
</dbReference>
<comment type="similarity">
    <text evidence="1">Belongs to the Mo25 family.</text>
</comment>
<dbReference type="Proteomes" id="UP000298663">
    <property type="component" value="Unassembled WGS sequence"/>
</dbReference>
<reference evidence="2 3" key="2">
    <citation type="journal article" date="2019" name="G3 (Bethesda)">
        <title>Hybrid Assembly of the Genome of the Entomopathogenic Nematode Steinernema carpocapsae Identifies the X-Chromosome.</title>
        <authorList>
            <person name="Serra L."/>
            <person name="Macchietto M."/>
            <person name="Macias-Munoz A."/>
            <person name="McGill C.J."/>
            <person name="Rodriguez I.M."/>
            <person name="Rodriguez B."/>
            <person name="Murad R."/>
            <person name="Mortazavi A."/>
        </authorList>
    </citation>
    <scope>NUCLEOTIDE SEQUENCE [LARGE SCALE GENOMIC DNA]</scope>
    <source>
        <strain evidence="2 3">ALL</strain>
    </source>
</reference>
<evidence type="ECO:0000313" key="3">
    <source>
        <dbReference type="Proteomes" id="UP000298663"/>
    </source>
</evidence>
<proteinExistence type="inferred from homology"/>
<gene>
    <name evidence="2" type="ORF">L596_019655</name>
</gene>
<protein>
    <submittedName>
        <fullName evidence="2">Uncharacterized protein</fullName>
    </submittedName>
</protein>
<evidence type="ECO:0000313" key="2">
    <source>
        <dbReference type="EMBL" id="TKR72154.1"/>
    </source>
</evidence>
<dbReference type="PANTHER" id="PTHR10182">
    <property type="entry name" value="CALCIUM-BINDING PROTEIN 39-RELATED"/>
    <property type="match status" value="1"/>
</dbReference>
<dbReference type="Gene3D" id="1.25.10.10">
    <property type="entry name" value="Leucine-rich Repeat Variant"/>
    <property type="match status" value="1"/>
</dbReference>
<dbReference type="GO" id="GO:0043539">
    <property type="term" value="F:protein serine/threonine kinase activator activity"/>
    <property type="evidence" value="ECO:0007669"/>
    <property type="project" value="TreeGrafter"/>
</dbReference>
<dbReference type="InterPro" id="IPR016024">
    <property type="entry name" value="ARM-type_fold"/>
</dbReference>
<dbReference type="OrthoDB" id="6497739at2759"/>
<comment type="caution">
    <text evidence="2">The sequence shown here is derived from an EMBL/GenBank/DDBJ whole genome shotgun (WGS) entry which is preliminary data.</text>
</comment>
<evidence type="ECO:0000256" key="1">
    <source>
        <dbReference type="ARBA" id="ARBA00011012"/>
    </source>
</evidence>
<dbReference type="EMBL" id="AZBU02000006">
    <property type="protein sequence ID" value="TKR72154.1"/>
    <property type="molecule type" value="Genomic_DNA"/>
</dbReference>
<dbReference type="InterPro" id="IPR013878">
    <property type="entry name" value="Mo25"/>
</dbReference>
<dbReference type="InterPro" id="IPR011989">
    <property type="entry name" value="ARM-like"/>
</dbReference>
<accession>A0A4U5MRA2</accession>
<keyword evidence="3" id="KW-1185">Reference proteome</keyword>
<name>A0A4U5MRA2_STECR</name>